<dbReference type="Pfam" id="PF03781">
    <property type="entry name" value="FGE-sulfatase"/>
    <property type="match status" value="1"/>
</dbReference>
<evidence type="ECO:0000256" key="2">
    <source>
        <dbReference type="SAM" id="SignalP"/>
    </source>
</evidence>
<reference evidence="4" key="1">
    <citation type="submission" date="2022-08" db="EMBL/GenBank/DDBJ databases">
        <title>Genomic Encyclopedia of Type Strains, Phase V (KMG-V): Genome sequencing to study the core and pangenomes of soil and plant-associated prokaryotes.</title>
        <authorList>
            <person name="Whitman W."/>
        </authorList>
    </citation>
    <scope>NUCLEOTIDE SEQUENCE</scope>
    <source>
        <strain evidence="4">SP3012</strain>
    </source>
</reference>
<dbReference type="InterPro" id="IPR016187">
    <property type="entry name" value="CTDL_fold"/>
</dbReference>
<feature type="signal peptide" evidence="2">
    <location>
        <begin position="1"/>
        <end position="21"/>
    </location>
</feature>
<gene>
    <name evidence="4" type="ORF">GGQ01_003261</name>
</gene>
<feature type="domain" description="Sulfatase-modifying factor enzyme-like" evidence="3">
    <location>
        <begin position="257"/>
        <end position="358"/>
    </location>
</feature>
<dbReference type="Proteomes" id="UP001155040">
    <property type="component" value="Unassembled WGS sequence"/>
</dbReference>
<dbReference type="SUPFAM" id="SSF56436">
    <property type="entry name" value="C-type lectin-like"/>
    <property type="match status" value="1"/>
</dbReference>
<sequence length="560" mass="60683">MARTLLVGILLGLVGLPMAHAQEVPADNRYRTGDTYLQVETVQTDLDGRTATLDVRWDASWHDAENWDAAWIVLKGRRPGGPLVPLRVRGAPAMADNRSPDGAEAAFDVPDDRVGFFAYRAGQGEGTNHWRLRVSWTAANGVDAGSIEGVAALGVEMVRVPTGEFELGTTRSLTGRRESTSRDWLGGTPPAPLSALFRVDPDGEDLYGGSYPVTSEAPISIGTDAGDLYYIDAEFLEDFSSGDQQGTLSAAFPKGYQGFYQMKYEVTEQQYVDFLSGLSPEQARQRWTTDPGEAGGPPPSRYRHTITRSDGHYRTERPHRAASYLSWQDALAWADWMGLRPMTGLEFEKSARGPKPARFREFVWGVREVGASDHFVLDRRILDPGGSPAATEDGDERVDGNVHVQLRPTFEGADNYCTPGGNYFPYRTACRELEGGDGGWGPLRVGIHGVGSGGVRVAAGAGYSGAMDLGGNLLEQVVTLGHPQGRAFRGTHGDGRLGPQVRATNPDWHADADTSAYATRGAGWPSHPNHARTADRFSGLRRGGTRRSPAAGFRAVRTLP</sequence>
<feature type="chain" id="PRO_5040981941" evidence="2">
    <location>
        <begin position="22"/>
        <end position="560"/>
    </location>
</feature>
<feature type="region of interest" description="Disordered" evidence="1">
    <location>
        <begin position="520"/>
        <end position="560"/>
    </location>
</feature>
<dbReference type="RefSeq" id="WP_259091379.1">
    <property type="nucleotide sequence ID" value="NZ_JANTZY010000032.1"/>
</dbReference>
<dbReference type="Gene3D" id="3.90.1580.10">
    <property type="entry name" value="paralog of FGE (formylglycine-generating enzyme)"/>
    <property type="match status" value="1"/>
</dbReference>
<dbReference type="AlphaFoldDB" id="A0A9X3A0E8"/>
<organism evidence="4 5">
    <name type="scientific">Salinibacter ruber</name>
    <dbReference type="NCBI Taxonomy" id="146919"/>
    <lineage>
        <taxon>Bacteria</taxon>
        <taxon>Pseudomonadati</taxon>
        <taxon>Rhodothermota</taxon>
        <taxon>Rhodothermia</taxon>
        <taxon>Rhodothermales</taxon>
        <taxon>Salinibacteraceae</taxon>
        <taxon>Salinibacter</taxon>
    </lineage>
</organism>
<evidence type="ECO:0000313" key="5">
    <source>
        <dbReference type="Proteomes" id="UP001155040"/>
    </source>
</evidence>
<comment type="caution">
    <text evidence="4">The sequence shown here is derived from an EMBL/GenBank/DDBJ whole genome shotgun (WGS) entry which is preliminary data.</text>
</comment>
<accession>A0A9X3A0E8</accession>
<keyword evidence="2" id="KW-0732">Signal</keyword>
<name>A0A9X3A0E8_9BACT</name>
<proteinExistence type="predicted"/>
<dbReference type="InterPro" id="IPR042095">
    <property type="entry name" value="SUMF_sf"/>
</dbReference>
<dbReference type="InterPro" id="IPR005532">
    <property type="entry name" value="SUMF_dom"/>
</dbReference>
<protein>
    <submittedName>
        <fullName evidence="4">Formylglycine-generating enzyme required for sulfatase activity</fullName>
    </submittedName>
</protein>
<dbReference type="EMBL" id="JANUBF010000042">
    <property type="protein sequence ID" value="MCS4038171.1"/>
    <property type="molecule type" value="Genomic_DNA"/>
</dbReference>
<evidence type="ECO:0000259" key="3">
    <source>
        <dbReference type="Pfam" id="PF03781"/>
    </source>
</evidence>
<evidence type="ECO:0000313" key="4">
    <source>
        <dbReference type="EMBL" id="MCS4038171.1"/>
    </source>
</evidence>
<evidence type="ECO:0000256" key="1">
    <source>
        <dbReference type="SAM" id="MobiDB-lite"/>
    </source>
</evidence>